<keyword evidence="4" id="KW-1185">Reference proteome</keyword>
<accession>A0A2R5EWJ6</accession>
<reference evidence="3 4" key="1">
    <citation type="submission" date="2017-08" db="EMBL/GenBank/DDBJ databases">
        <title>Substantial Increase in Enzyme Production by Combined Drug-Resistance Mutations in Paenibacillus agaridevorans.</title>
        <authorList>
            <person name="Tanaka Y."/>
            <person name="Funane K."/>
            <person name="Hosaka T."/>
            <person name="Shiwa Y."/>
            <person name="Fujita N."/>
            <person name="Miyazaki T."/>
            <person name="Yoshikawa H."/>
            <person name="Murakami K."/>
            <person name="Kasahara K."/>
            <person name="Inaoka T."/>
            <person name="Hiraga Y."/>
            <person name="Ochi K."/>
        </authorList>
    </citation>
    <scope>NUCLEOTIDE SEQUENCE [LARGE SCALE GENOMIC DNA]</scope>
    <source>
        <strain evidence="3 4">T-3040</strain>
    </source>
</reference>
<feature type="chain" id="PRO_5015308970" description="Copper amine oxidase-like N-terminal domain-containing protein" evidence="1">
    <location>
        <begin position="28"/>
        <end position="361"/>
    </location>
</feature>
<feature type="domain" description="Copper amine oxidase-like N-terminal" evidence="2">
    <location>
        <begin position="260"/>
        <end position="349"/>
    </location>
</feature>
<gene>
    <name evidence="3" type="ORF">PAT3040_05809</name>
</gene>
<evidence type="ECO:0000313" key="4">
    <source>
        <dbReference type="Proteomes" id="UP000245202"/>
    </source>
</evidence>
<organism evidence="3 4">
    <name type="scientific">Paenibacillus agaridevorans</name>
    <dbReference type="NCBI Taxonomy" id="171404"/>
    <lineage>
        <taxon>Bacteria</taxon>
        <taxon>Bacillati</taxon>
        <taxon>Bacillota</taxon>
        <taxon>Bacilli</taxon>
        <taxon>Bacillales</taxon>
        <taxon>Paenibacillaceae</taxon>
        <taxon>Paenibacillus</taxon>
    </lineage>
</organism>
<comment type="caution">
    <text evidence="3">The sequence shown here is derived from an EMBL/GenBank/DDBJ whole genome shotgun (WGS) entry which is preliminary data.</text>
</comment>
<dbReference type="Proteomes" id="UP000245202">
    <property type="component" value="Unassembled WGS sequence"/>
</dbReference>
<dbReference type="EMBL" id="BDQX01000381">
    <property type="protein sequence ID" value="GBG11030.1"/>
    <property type="molecule type" value="Genomic_DNA"/>
</dbReference>
<protein>
    <recommendedName>
        <fullName evidence="2">Copper amine oxidase-like N-terminal domain-containing protein</fullName>
    </recommendedName>
</protein>
<dbReference type="Pfam" id="PF07833">
    <property type="entry name" value="Cu_amine_oxidN1"/>
    <property type="match status" value="1"/>
</dbReference>
<sequence length="361" mass="38391">MNTTIKKAFVTLTAVSCLACGASLAAAQPLEIVPISAPITGEIIPISAPINGEIVPISATDYVIAHQNKLAPVRVYGQAASIEENRITLENNNDNAEFPSIVLNIGENTRILNAVDGLPMKLEDIRENETLYAYVGPAMTMSLPPISNAELIIAGIPADFAVPTYAEIEGVKKGTDGSVVLKTNQDVDFTITTDTTLIPFLTKNIITVDHLRPGSKVLVWSQAVTEDGKQAADAGTANKVVAFPYEYAGYVEAGLEGLSVNGEALELTEDEAPYAADGHLMLPLRKLAEALGYEIKWNAETSGIEVVNGNNVLYSLTARGSEVTTGDGETRELFATSVVKDGVTFLTADDLIALNEVKIVK</sequence>
<name>A0A2R5EWJ6_9BACL</name>
<dbReference type="InterPro" id="IPR012854">
    <property type="entry name" value="Cu_amine_oxidase-like_N"/>
</dbReference>
<evidence type="ECO:0000256" key="1">
    <source>
        <dbReference type="SAM" id="SignalP"/>
    </source>
</evidence>
<dbReference type="InterPro" id="IPR036582">
    <property type="entry name" value="Mao_N_sf"/>
</dbReference>
<dbReference type="SUPFAM" id="SSF55383">
    <property type="entry name" value="Copper amine oxidase, domain N"/>
    <property type="match status" value="1"/>
</dbReference>
<dbReference type="Gene3D" id="3.30.457.10">
    <property type="entry name" value="Copper amine oxidase-like, N-terminal domain"/>
    <property type="match status" value="1"/>
</dbReference>
<proteinExistence type="predicted"/>
<keyword evidence="1" id="KW-0732">Signal</keyword>
<dbReference type="AlphaFoldDB" id="A0A2R5EWJ6"/>
<evidence type="ECO:0000259" key="2">
    <source>
        <dbReference type="Pfam" id="PF07833"/>
    </source>
</evidence>
<dbReference type="RefSeq" id="WP_181376901.1">
    <property type="nucleotide sequence ID" value="NZ_BDQX01000381.1"/>
</dbReference>
<feature type="signal peptide" evidence="1">
    <location>
        <begin position="1"/>
        <end position="27"/>
    </location>
</feature>
<evidence type="ECO:0000313" key="3">
    <source>
        <dbReference type="EMBL" id="GBG11030.1"/>
    </source>
</evidence>